<feature type="signal peptide" evidence="1">
    <location>
        <begin position="1"/>
        <end position="18"/>
    </location>
</feature>
<dbReference type="InterPro" id="IPR039448">
    <property type="entry name" value="Beta_helix"/>
</dbReference>
<dbReference type="InterPro" id="IPR011050">
    <property type="entry name" value="Pectin_lyase_fold/virulence"/>
</dbReference>
<keyword evidence="1" id="KW-0732">Signal</keyword>
<protein>
    <recommendedName>
        <fullName evidence="2">Right handed beta helix domain-containing protein</fullName>
    </recommendedName>
</protein>
<dbReference type="InterPro" id="IPR006626">
    <property type="entry name" value="PbH1"/>
</dbReference>
<evidence type="ECO:0000313" key="4">
    <source>
        <dbReference type="Proteomes" id="UP000605253"/>
    </source>
</evidence>
<accession>A0A917CU99</accession>
<proteinExistence type="predicted"/>
<evidence type="ECO:0000313" key="3">
    <source>
        <dbReference type="EMBL" id="GGF97963.1"/>
    </source>
</evidence>
<keyword evidence="4" id="KW-1185">Reference proteome</keyword>
<organism evidence="3 4">
    <name type="scientific">Marinicella pacifica</name>
    <dbReference type="NCBI Taxonomy" id="1171543"/>
    <lineage>
        <taxon>Bacteria</taxon>
        <taxon>Pseudomonadati</taxon>
        <taxon>Pseudomonadota</taxon>
        <taxon>Gammaproteobacteria</taxon>
        <taxon>Lysobacterales</taxon>
        <taxon>Marinicellaceae</taxon>
        <taxon>Marinicella</taxon>
    </lineage>
</organism>
<feature type="chain" id="PRO_5036766147" description="Right handed beta helix domain-containing protein" evidence="1">
    <location>
        <begin position="19"/>
        <end position="665"/>
    </location>
</feature>
<sequence>MKAILLSLFICLSTLSHADVFVVNDTGDADQCDQTTCTLRGAIKDAMRTLGTDTINFNIPADAVNQNYVSGGTGNGAFFYWIIQPTQELPEILGITIDGTSADSSPLGNPSIVIDGSLAGTGTNQDPMDGLTMRGNSTVKGLSFIYWDEAGLRIKAGANNIVTRSWFGLNMPYGLAAAPNHVGISYDASGNNSISGTLGFSGNVISGNTNFGIETSSESSGLGIYGNLIGTDPDGMIAVPNDSLGAYIRGLNHRIGNISIPLSGNVISGNISNGIQISGYPHDTDSGHVIEGNIIGLNRLADAEIPNQVGIYVQRGQGFTIHNNVIAGNNWYGINVSSEPKDILVTNNRIGVNFSGQPFSTGTGVKANGGATDLIIGPDNIIAHGNIGVSVGQQSTGSVRVQKNQIHDNFRIGIDLEVDGVTANDVGDFDAGPNRLQNYPDITAAQYDNNGNRISIELAVDSHPGASDYPITVDIYQADSGGEEGQTWLAATTFTEAHYLSGLPINRSLLADAPVSQGDLIVTTATDAAGRTSEFSPSFQLAGDADFAISCETTVFTTTSAMTCTIDCQADSINGWSEEPVLTCDNPDSQCVFLPSDTISFTQSTVPFTIKLGHQATSPGQYTTEVAATAQLQGGPVVRTEFLEIKQLAVSDYLFKDGFDGIVCQ</sequence>
<dbReference type="EMBL" id="BMEO01000008">
    <property type="protein sequence ID" value="GGF97963.1"/>
    <property type="molecule type" value="Genomic_DNA"/>
</dbReference>
<reference evidence="3" key="2">
    <citation type="submission" date="2020-09" db="EMBL/GenBank/DDBJ databases">
        <authorList>
            <person name="Sun Q."/>
            <person name="Zhou Y."/>
        </authorList>
    </citation>
    <scope>NUCLEOTIDE SEQUENCE</scope>
    <source>
        <strain evidence="3">CGMCC 1.12181</strain>
    </source>
</reference>
<reference evidence="3" key="1">
    <citation type="journal article" date="2014" name="Int. J. Syst. Evol. Microbiol.">
        <title>Complete genome sequence of Corynebacterium casei LMG S-19264T (=DSM 44701T), isolated from a smear-ripened cheese.</title>
        <authorList>
            <consortium name="US DOE Joint Genome Institute (JGI-PGF)"/>
            <person name="Walter F."/>
            <person name="Albersmeier A."/>
            <person name="Kalinowski J."/>
            <person name="Ruckert C."/>
        </authorList>
    </citation>
    <scope>NUCLEOTIDE SEQUENCE</scope>
    <source>
        <strain evidence="3">CGMCC 1.12181</strain>
    </source>
</reference>
<dbReference type="RefSeq" id="WP_188365516.1">
    <property type="nucleotide sequence ID" value="NZ_BAABJF010000022.1"/>
</dbReference>
<dbReference type="Gene3D" id="2.160.20.10">
    <property type="entry name" value="Single-stranded right-handed beta-helix, Pectin lyase-like"/>
    <property type="match status" value="1"/>
</dbReference>
<comment type="caution">
    <text evidence="3">The sequence shown here is derived from an EMBL/GenBank/DDBJ whole genome shotgun (WGS) entry which is preliminary data.</text>
</comment>
<name>A0A917CU99_9GAMM</name>
<evidence type="ECO:0000256" key="1">
    <source>
        <dbReference type="SAM" id="SignalP"/>
    </source>
</evidence>
<dbReference type="Proteomes" id="UP000605253">
    <property type="component" value="Unassembled WGS sequence"/>
</dbReference>
<dbReference type="SMART" id="SM00710">
    <property type="entry name" value="PbH1"/>
    <property type="match status" value="7"/>
</dbReference>
<evidence type="ECO:0000259" key="2">
    <source>
        <dbReference type="Pfam" id="PF13229"/>
    </source>
</evidence>
<feature type="domain" description="Right handed beta helix" evidence="2">
    <location>
        <begin position="310"/>
        <end position="417"/>
    </location>
</feature>
<gene>
    <name evidence="3" type="ORF">GCM10011365_19140</name>
</gene>
<dbReference type="Pfam" id="PF13229">
    <property type="entry name" value="Beta_helix"/>
    <property type="match status" value="1"/>
</dbReference>
<dbReference type="AlphaFoldDB" id="A0A917CU99"/>
<dbReference type="SUPFAM" id="SSF51126">
    <property type="entry name" value="Pectin lyase-like"/>
    <property type="match status" value="1"/>
</dbReference>
<dbReference type="InterPro" id="IPR012334">
    <property type="entry name" value="Pectin_lyas_fold"/>
</dbReference>